<reference evidence="1 2" key="1">
    <citation type="journal article" date="2019" name="Int. J. Syst. Evol. Microbiol.">
        <title>The Global Catalogue of Microorganisms (GCM) 10K type strain sequencing project: providing services to taxonomists for standard genome sequencing and annotation.</title>
        <authorList>
            <consortium name="The Broad Institute Genomics Platform"/>
            <consortium name="The Broad Institute Genome Sequencing Center for Infectious Disease"/>
            <person name="Wu L."/>
            <person name="Ma J."/>
        </authorList>
    </citation>
    <scope>NUCLEOTIDE SEQUENCE [LARGE SCALE GENOMIC DNA]</scope>
    <source>
        <strain evidence="1 2">XZYJ18</strain>
    </source>
</reference>
<dbReference type="Pfam" id="PF13483">
    <property type="entry name" value="Lactamase_B_3"/>
    <property type="match status" value="1"/>
</dbReference>
<protein>
    <submittedName>
        <fullName evidence="1">MBL fold metallo-hydrolase</fullName>
    </submittedName>
</protein>
<dbReference type="InterPro" id="IPR036866">
    <property type="entry name" value="RibonucZ/Hydroxyglut_hydro"/>
</dbReference>
<evidence type="ECO:0000313" key="1">
    <source>
        <dbReference type="EMBL" id="MFC4823258.1"/>
    </source>
</evidence>
<dbReference type="SUPFAM" id="SSF56281">
    <property type="entry name" value="Metallo-hydrolase/oxidoreductase"/>
    <property type="match status" value="1"/>
</dbReference>
<dbReference type="EMBL" id="JBHSHT010000001">
    <property type="protein sequence ID" value="MFC4823258.1"/>
    <property type="molecule type" value="Genomic_DNA"/>
</dbReference>
<dbReference type="RefSeq" id="WP_254267259.1">
    <property type="nucleotide sequence ID" value="NZ_CP100400.1"/>
</dbReference>
<comment type="caution">
    <text evidence="1">The sequence shown here is derived from an EMBL/GenBank/DDBJ whole genome shotgun (WGS) entry which is preliminary data.</text>
</comment>
<dbReference type="Proteomes" id="UP001595945">
    <property type="component" value="Unassembled WGS sequence"/>
</dbReference>
<sequence>MTVRHDGLLATWLGYAGLRLESPDGTVVYVDPGRYGTLTGEWRPDSPDAGHPDARDYRPEDGDLVLVTHDHHYDSDAIRRVASDDATLVVYEAVYPPKIDRDVEDLRDLPYEVVRVDETDDRLFGDVIVRSVAGYNDPDGPHTDASGDPYHPEGFGVGYHLTLSGRGGEDVTVFWPGDSDALAGHAELDVSLFCPPIGGSFTMDRHEAADLAEEMDPDLVLPIHYDTFAALETDSDAFAADVAERGVPVVLDERTDE</sequence>
<proteinExistence type="predicted"/>
<evidence type="ECO:0000313" key="2">
    <source>
        <dbReference type="Proteomes" id="UP001595945"/>
    </source>
</evidence>
<dbReference type="PANTHER" id="PTHR43546:SF8">
    <property type="entry name" value="METALLO-BETA-LACTAMASE DOMAIN-CONTAINING PROTEIN"/>
    <property type="match status" value="1"/>
</dbReference>
<dbReference type="InterPro" id="IPR050114">
    <property type="entry name" value="UPF0173_UPF0282_UlaG_hydrolase"/>
</dbReference>
<accession>A0ABD5PYA4</accession>
<gene>
    <name evidence="1" type="ORF">ACFO9K_03175</name>
</gene>
<keyword evidence="2" id="KW-1185">Reference proteome</keyword>
<organism evidence="1 2">
    <name type="scientific">Halorussus aquaticus</name>
    <dbReference type="NCBI Taxonomy" id="2953748"/>
    <lineage>
        <taxon>Archaea</taxon>
        <taxon>Methanobacteriati</taxon>
        <taxon>Methanobacteriota</taxon>
        <taxon>Stenosarchaea group</taxon>
        <taxon>Halobacteria</taxon>
        <taxon>Halobacteriales</taxon>
        <taxon>Haladaptataceae</taxon>
        <taxon>Halorussus</taxon>
    </lineage>
</organism>
<dbReference type="Gene3D" id="3.60.15.10">
    <property type="entry name" value="Ribonuclease Z/Hydroxyacylglutathione hydrolase-like"/>
    <property type="match status" value="1"/>
</dbReference>
<dbReference type="PANTHER" id="PTHR43546">
    <property type="entry name" value="UPF0173 METAL-DEPENDENT HYDROLASE MJ1163-RELATED"/>
    <property type="match status" value="1"/>
</dbReference>
<name>A0ABD5PYA4_9EURY</name>
<dbReference type="GeneID" id="73045695"/>
<dbReference type="AlphaFoldDB" id="A0ABD5PYA4"/>